<dbReference type="Pfam" id="PF07544">
    <property type="entry name" value="Med9"/>
    <property type="match status" value="1"/>
</dbReference>
<dbReference type="Proteomes" id="UP001623330">
    <property type="component" value="Unassembled WGS sequence"/>
</dbReference>
<evidence type="ECO:0000256" key="7">
    <source>
        <dbReference type="RuleBase" id="RU364145"/>
    </source>
</evidence>
<comment type="subunit">
    <text evidence="7">Component of the Mediator complex.</text>
</comment>
<comment type="subcellular location">
    <subcellularLocation>
        <location evidence="1 7">Nucleus</location>
    </subcellularLocation>
</comment>
<sequence>MTALSNEGLREIHTLLVPSKELPTVSKIEAEAETEIQQPKTESTTANTIATTTTKVEEQKESSVTSHDNDITTPPAEFIPSIFFSLHKIRKDPNNVSNQLETSTGFIRHRIKRCKTLISENEEVRSLLSHSTESWNTIIADREQELRVKGKVLQDLDSRISNILKTEEQTDST</sequence>
<evidence type="ECO:0000256" key="6">
    <source>
        <dbReference type="ARBA" id="ARBA00023242"/>
    </source>
</evidence>
<comment type="caution">
    <text evidence="8">The sequence shown here is derived from an EMBL/GenBank/DDBJ whole genome shotgun (WGS) entry which is preliminary data.</text>
</comment>
<protein>
    <recommendedName>
        <fullName evidence="7">Mediator of RNA polymerase II transcription subunit 9</fullName>
    </recommendedName>
    <alternativeName>
        <fullName evidence="7">Mediator complex subunit 9</fullName>
    </alternativeName>
</protein>
<proteinExistence type="inferred from homology"/>
<evidence type="ECO:0000256" key="5">
    <source>
        <dbReference type="ARBA" id="ARBA00023163"/>
    </source>
</evidence>
<gene>
    <name evidence="7" type="primary">MED9</name>
    <name evidence="8" type="ORF">RNJ44_01015</name>
</gene>
<name>A0ABR4NQN9_9SACH</name>
<evidence type="ECO:0000256" key="4">
    <source>
        <dbReference type="ARBA" id="ARBA00023159"/>
    </source>
</evidence>
<dbReference type="EMBL" id="JBEVYD010000009">
    <property type="protein sequence ID" value="KAL3230566.1"/>
    <property type="molecule type" value="Genomic_DNA"/>
</dbReference>
<keyword evidence="3 7" id="KW-0805">Transcription regulation</keyword>
<keyword evidence="6 7" id="KW-0539">Nucleus</keyword>
<evidence type="ECO:0000256" key="2">
    <source>
        <dbReference type="ARBA" id="ARBA00008089"/>
    </source>
</evidence>
<accession>A0ABR4NQN9</accession>
<reference evidence="8 9" key="1">
    <citation type="submission" date="2024-05" db="EMBL/GenBank/DDBJ databases">
        <title>Long read based assembly of the Candida bracarensis genome reveals expanded adhesin content.</title>
        <authorList>
            <person name="Marcet-Houben M."/>
            <person name="Ksiezopolska E."/>
            <person name="Gabaldon T."/>
        </authorList>
    </citation>
    <scope>NUCLEOTIDE SEQUENCE [LARGE SCALE GENOMIC DNA]</scope>
    <source>
        <strain evidence="8 9">CBM6</strain>
    </source>
</reference>
<keyword evidence="9" id="KW-1185">Reference proteome</keyword>
<dbReference type="InterPro" id="IPR011425">
    <property type="entry name" value="Med9"/>
</dbReference>
<organism evidence="8 9">
    <name type="scientific">Nakaseomyces bracarensis</name>
    <dbReference type="NCBI Taxonomy" id="273131"/>
    <lineage>
        <taxon>Eukaryota</taxon>
        <taxon>Fungi</taxon>
        <taxon>Dikarya</taxon>
        <taxon>Ascomycota</taxon>
        <taxon>Saccharomycotina</taxon>
        <taxon>Saccharomycetes</taxon>
        <taxon>Saccharomycetales</taxon>
        <taxon>Saccharomycetaceae</taxon>
        <taxon>Nakaseomyces</taxon>
    </lineage>
</organism>
<keyword evidence="5 7" id="KW-0804">Transcription</keyword>
<evidence type="ECO:0000256" key="3">
    <source>
        <dbReference type="ARBA" id="ARBA00023015"/>
    </source>
</evidence>
<evidence type="ECO:0000256" key="1">
    <source>
        <dbReference type="ARBA" id="ARBA00004123"/>
    </source>
</evidence>
<keyword evidence="4 7" id="KW-0010">Activator</keyword>
<evidence type="ECO:0000313" key="8">
    <source>
        <dbReference type="EMBL" id="KAL3230566.1"/>
    </source>
</evidence>
<comment type="function">
    <text evidence="7">Component of the Mediator complex, a coactivator involved in the regulated transcription of nearly all RNA polymerase II-dependent genes. Mediator functions as a bridge to convey information from gene-specific regulatory proteins to the basal RNA polymerase II transcription machinery. Mediator is recruited to promoters by direct interactions with regulatory proteins and serves as a scaffold for the assembly of a functional preinitiation complex with RNA polymerase II and the general transcription factors.</text>
</comment>
<comment type="similarity">
    <text evidence="2 7">Belongs to the Mediator complex subunit 9 family.</text>
</comment>
<evidence type="ECO:0000313" key="9">
    <source>
        <dbReference type="Proteomes" id="UP001623330"/>
    </source>
</evidence>